<feature type="transmembrane region" description="Helical" evidence="1">
    <location>
        <begin position="222"/>
        <end position="242"/>
    </location>
</feature>
<gene>
    <name evidence="2" type="ORF">WCD74_21630</name>
</gene>
<reference evidence="2 3" key="1">
    <citation type="submission" date="2024-03" db="EMBL/GenBank/DDBJ databases">
        <title>Actinomycetospora sp. OC33-EN08, a novel actinomycete isolated from wild orchid (Aerides multiflora).</title>
        <authorList>
            <person name="Suriyachadkun C."/>
        </authorList>
    </citation>
    <scope>NUCLEOTIDE SEQUENCE [LARGE SCALE GENOMIC DNA]</scope>
    <source>
        <strain evidence="2 3">OC33-EN08</strain>
    </source>
</reference>
<name>A0ABU8MT14_9PSEU</name>
<feature type="transmembrane region" description="Helical" evidence="1">
    <location>
        <begin position="335"/>
        <end position="354"/>
    </location>
</feature>
<evidence type="ECO:0000313" key="2">
    <source>
        <dbReference type="EMBL" id="MEJ2870386.1"/>
    </source>
</evidence>
<feature type="transmembrane region" description="Helical" evidence="1">
    <location>
        <begin position="139"/>
        <end position="159"/>
    </location>
</feature>
<dbReference type="RefSeq" id="WP_337696950.1">
    <property type="nucleotide sequence ID" value="NZ_JBBEGN010000012.1"/>
</dbReference>
<feature type="transmembrane region" description="Helical" evidence="1">
    <location>
        <begin position="107"/>
        <end position="127"/>
    </location>
</feature>
<keyword evidence="3" id="KW-1185">Reference proteome</keyword>
<dbReference type="Proteomes" id="UP001385809">
    <property type="component" value="Unassembled WGS sequence"/>
</dbReference>
<keyword evidence="1" id="KW-0812">Transmembrane</keyword>
<feature type="transmembrane region" description="Helical" evidence="1">
    <location>
        <begin position="289"/>
        <end position="307"/>
    </location>
</feature>
<evidence type="ECO:0008006" key="4">
    <source>
        <dbReference type="Google" id="ProtNLM"/>
    </source>
</evidence>
<evidence type="ECO:0000256" key="1">
    <source>
        <dbReference type="SAM" id="Phobius"/>
    </source>
</evidence>
<feature type="transmembrane region" description="Helical" evidence="1">
    <location>
        <begin position="366"/>
        <end position="385"/>
    </location>
</feature>
<keyword evidence="1" id="KW-1133">Transmembrane helix</keyword>
<feature type="transmembrane region" description="Helical" evidence="1">
    <location>
        <begin position="190"/>
        <end position="215"/>
    </location>
</feature>
<evidence type="ECO:0000313" key="3">
    <source>
        <dbReference type="Proteomes" id="UP001385809"/>
    </source>
</evidence>
<keyword evidence="1" id="KW-0472">Membrane</keyword>
<feature type="transmembrane region" description="Helical" evidence="1">
    <location>
        <begin position="29"/>
        <end position="49"/>
    </location>
</feature>
<organism evidence="2 3">
    <name type="scientific">Actinomycetospora aurantiaca</name>
    <dbReference type="NCBI Taxonomy" id="3129233"/>
    <lineage>
        <taxon>Bacteria</taxon>
        <taxon>Bacillati</taxon>
        <taxon>Actinomycetota</taxon>
        <taxon>Actinomycetes</taxon>
        <taxon>Pseudonocardiales</taxon>
        <taxon>Pseudonocardiaceae</taxon>
        <taxon>Actinomycetospora</taxon>
    </lineage>
</organism>
<feature type="transmembrane region" description="Helical" evidence="1">
    <location>
        <begin position="312"/>
        <end position="329"/>
    </location>
</feature>
<accession>A0ABU8MT14</accession>
<dbReference type="EMBL" id="JBBEGN010000012">
    <property type="protein sequence ID" value="MEJ2870386.1"/>
    <property type="molecule type" value="Genomic_DNA"/>
</dbReference>
<comment type="caution">
    <text evidence="2">The sequence shown here is derived from an EMBL/GenBank/DDBJ whole genome shotgun (WGS) entry which is preliminary data.</text>
</comment>
<proteinExistence type="predicted"/>
<protein>
    <recommendedName>
        <fullName evidence="4">Glycosyltransferase RgtA/B/C/D-like domain-containing protein</fullName>
    </recommendedName>
</protein>
<sequence length="491" mass="51950">MLLNDAVAGDAPTLALDGRAARRAARLRTAVDVLLPLALFAGALAWNLWFAAGASAQGVITGEEASIDHRDPLALSLGWQPSIWSTNAGSQLYYLVASHLTPEYGLFWARPVKAATMAVLPALLYLVARRRLRCSPVTATVGAAVAALLPGVTTIAWVGTENGFEAIWGVLALYLATSRRAWWPLALLPAAYAVSNYTAGLAWAAVVALVCLVRVRSFRDAVFVLLGGAVGTGLVLAPLLWWRNGGIVVTGGGRSGADLDEWRIRLVETLHLLVDDGSGYYWFSDQPMLTSRVVAGVLAACALVAVLRRFRLVWPWFTVALASAGLYAVSSGVPGSRRIAAVAVVAGLLVAPALDELVRVVRRPRWVAVPVATLLVVLVTAVAVVPSVQGGLSTRAELASGTRPLPIDWPFPVDLGGTQSSTLVRLDADLRAGTVTPADVGDGWGGTRTLAMLIVLAERNGRTPPLSTDDLLGYYRTTEDCRLLDGRPSCG</sequence>